<proteinExistence type="predicted"/>
<gene>
    <name evidence="2" type="ORF">LX16_5345</name>
</gene>
<keyword evidence="3" id="KW-1185">Reference proteome</keyword>
<comment type="caution">
    <text evidence="2">The sequence shown here is derived from an EMBL/GenBank/DDBJ whole genome shotgun (WGS) entry which is preliminary data.</text>
</comment>
<accession>A0A562UL81</accession>
<dbReference type="EMBL" id="VLLL01000013">
    <property type="protein sequence ID" value="TWJ06381.1"/>
    <property type="molecule type" value="Genomic_DNA"/>
</dbReference>
<dbReference type="Proteomes" id="UP000321617">
    <property type="component" value="Unassembled WGS sequence"/>
</dbReference>
<reference evidence="2 3" key="1">
    <citation type="journal article" date="2013" name="Stand. Genomic Sci.">
        <title>Genomic Encyclopedia of Type Strains, Phase I: The one thousand microbial genomes (KMG-I) project.</title>
        <authorList>
            <person name="Kyrpides N.C."/>
            <person name="Woyke T."/>
            <person name="Eisen J.A."/>
            <person name="Garrity G."/>
            <person name="Lilburn T.G."/>
            <person name="Beck B.J."/>
            <person name="Whitman W.B."/>
            <person name="Hugenholtz P."/>
            <person name="Klenk H.P."/>
        </authorList>
    </citation>
    <scope>NUCLEOTIDE SEQUENCE [LARGE SCALE GENOMIC DNA]</scope>
    <source>
        <strain evidence="2 3">DSM 45044</strain>
    </source>
</reference>
<keyword evidence="1" id="KW-0472">Membrane</keyword>
<keyword evidence="1" id="KW-0812">Transmembrane</keyword>
<evidence type="ECO:0000313" key="2">
    <source>
        <dbReference type="EMBL" id="TWJ06381.1"/>
    </source>
</evidence>
<name>A0A562UL81_9ACTN</name>
<evidence type="ECO:0000313" key="3">
    <source>
        <dbReference type="Proteomes" id="UP000321617"/>
    </source>
</evidence>
<dbReference type="RefSeq" id="WP_147144682.1">
    <property type="nucleotide sequence ID" value="NZ_BAABIJ010000008.1"/>
</dbReference>
<sequence length="219" mass="24162">MHRGPYNAPGGVPLARLADIHDESMARRAKGILAAVFLVLLGVPMILAVPYLLVHTVGMQVWLGVLAATCPALVIGLCLWFTIGTVRRARREGEPRRGVERLMADHIDVEFADGTRRSLPLHAPDLRLEEVAGTHSVPADQHVLGATGYDGHPVRVLIVHTSWRSRRRGYRSMAGRQPDQVLEAIARVAADSPHSAGHEVARRLRWFIGTQVTTKGWRH</sequence>
<evidence type="ECO:0000256" key="1">
    <source>
        <dbReference type="SAM" id="Phobius"/>
    </source>
</evidence>
<keyword evidence="1" id="KW-1133">Transmembrane helix</keyword>
<dbReference type="AlphaFoldDB" id="A0A562UL81"/>
<feature type="transmembrane region" description="Helical" evidence="1">
    <location>
        <begin position="32"/>
        <end position="53"/>
    </location>
</feature>
<feature type="transmembrane region" description="Helical" evidence="1">
    <location>
        <begin position="59"/>
        <end position="83"/>
    </location>
</feature>
<protein>
    <submittedName>
        <fullName evidence="2">Uncharacterized protein</fullName>
    </submittedName>
</protein>
<organism evidence="2 3">
    <name type="scientific">Stackebrandtia albiflava</name>
    <dbReference type="NCBI Taxonomy" id="406432"/>
    <lineage>
        <taxon>Bacteria</taxon>
        <taxon>Bacillati</taxon>
        <taxon>Actinomycetota</taxon>
        <taxon>Actinomycetes</taxon>
        <taxon>Glycomycetales</taxon>
        <taxon>Glycomycetaceae</taxon>
        <taxon>Stackebrandtia</taxon>
    </lineage>
</organism>